<keyword evidence="3" id="KW-0863">Zinc-finger</keyword>
<dbReference type="PANTHER" id="PTHR46288">
    <property type="entry name" value="PHORBOL-ESTER/DAG-TYPE DOMAIN-CONTAINING PROTEIN"/>
    <property type="match status" value="1"/>
</dbReference>
<dbReference type="InterPro" id="IPR046349">
    <property type="entry name" value="C1-like_sf"/>
</dbReference>
<dbReference type="Pfam" id="PF03107">
    <property type="entry name" value="C1_2"/>
    <property type="match status" value="5"/>
</dbReference>
<evidence type="ECO:0000313" key="7">
    <source>
        <dbReference type="EMBL" id="KAG5627332.1"/>
    </source>
</evidence>
<proteinExistence type="predicted"/>
<feature type="domain" description="Zinc finger PHD-type" evidence="6">
    <location>
        <begin position="300"/>
        <end position="366"/>
    </location>
</feature>
<accession>A0A9J6ASI4</accession>
<organism evidence="7 8">
    <name type="scientific">Solanum commersonii</name>
    <name type="common">Commerson's wild potato</name>
    <name type="synonym">Commerson's nightshade</name>
    <dbReference type="NCBI Taxonomy" id="4109"/>
    <lineage>
        <taxon>Eukaryota</taxon>
        <taxon>Viridiplantae</taxon>
        <taxon>Streptophyta</taxon>
        <taxon>Embryophyta</taxon>
        <taxon>Tracheophyta</taxon>
        <taxon>Spermatophyta</taxon>
        <taxon>Magnoliopsida</taxon>
        <taxon>eudicotyledons</taxon>
        <taxon>Gunneridae</taxon>
        <taxon>Pentapetalae</taxon>
        <taxon>asterids</taxon>
        <taxon>lamiids</taxon>
        <taxon>Solanales</taxon>
        <taxon>Solanaceae</taxon>
        <taxon>Solanoideae</taxon>
        <taxon>Solaneae</taxon>
        <taxon>Solanum</taxon>
    </lineage>
</organism>
<gene>
    <name evidence="7" type="ORF">H5410_012550</name>
</gene>
<keyword evidence="2" id="KW-0677">Repeat</keyword>
<evidence type="ECO:0000256" key="3">
    <source>
        <dbReference type="ARBA" id="ARBA00022771"/>
    </source>
</evidence>
<protein>
    <recommendedName>
        <fullName evidence="6">Zinc finger PHD-type domain-containing protein</fullName>
    </recommendedName>
</protein>
<dbReference type="SMART" id="SM00249">
    <property type="entry name" value="PHD"/>
    <property type="match status" value="3"/>
</dbReference>
<dbReference type="EMBL" id="JACXVP010000002">
    <property type="protein sequence ID" value="KAG5627332.1"/>
    <property type="molecule type" value="Genomic_DNA"/>
</dbReference>
<evidence type="ECO:0000256" key="5">
    <source>
        <dbReference type="SAM" id="MobiDB-lite"/>
    </source>
</evidence>
<feature type="domain" description="Zinc finger PHD-type" evidence="6">
    <location>
        <begin position="35"/>
        <end position="99"/>
    </location>
</feature>
<evidence type="ECO:0000313" key="8">
    <source>
        <dbReference type="Proteomes" id="UP000824120"/>
    </source>
</evidence>
<keyword evidence="4" id="KW-0862">Zinc</keyword>
<dbReference type="InterPro" id="IPR001965">
    <property type="entry name" value="Znf_PHD"/>
</dbReference>
<evidence type="ECO:0000256" key="2">
    <source>
        <dbReference type="ARBA" id="ARBA00022737"/>
    </source>
</evidence>
<keyword evidence="8" id="KW-1185">Reference proteome</keyword>
<reference evidence="7 8" key="1">
    <citation type="submission" date="2020-09" db="EMBL/GenBank/DDBJ databases">
        <title>De no assembly of potato wild relative species, Solanum commersonii.</title>
        <authorList>
            <person name="Cho K."/>
        </authorList>
    </citation>
    <scope>NUCLEOTIDE SEQUENCE [LARGE SCALE GENOMIC DNA]</scope>
    <source>
        <strain evidence="7">LZ3.2</strain>
        <tissue evidence="7">Leaf</tissue>
    </source>
</reference>
<evidence type="ECO:0000256" key="4">
    <source>
        <dbReference type="ARBA" id="ARBA00022833"/>
    </source>
</evidence>
<feature type="domain" description="Zinc finger PHD-type" evidence="6">
    <location>
        <begin position="152"/>
        <end position="214"/>
    </location>
</feature>
<sequence length="600" mass="67415">MGRQNRGTNAGPQDKQHFSHSHILKLIVNPTETLNCNACEKPNNSHTPFYGCNTCQYFLHDNCFNAPRFLNHSSHPSHPLTLHEIPSYSSRSYTCKACGSAGNGFCFSCAACEFDIHLQCASSPSSILVNNHPHQLELHFGSPYEDKNIKYNCDMCNVIMNRDDWLYYCAGCDFGSHLHCAITSPEVGVFPKQHRPIPNPNPSQNSNSSWNSHANEVVEMINSVNDDHDRLIAAQIAAQIDARGRPCENSIFEPFHGCISCNFYLHDNCLNAPRSLVHPSHPSHPLTLLPTPTYSSRSFTCNACGSEGRSCSLSCAHCEFDLHVQCAVLPQTVLLPQHHHHELKLIFDSSFGDEDESSIFVCDLCNGKVEENSWLYYCADCDFGTHIECSSISKYVNKPKENAVITKPNEELVISKSTKSPVRITEEKTAKNPKMKLEVESSVEKLADELSEAEENAVIMKPNVEESCNKEITEQVFNTSTEDPVRKTEKKFAKSVRVLNPKMKTVDKSQEENADILKPKKKSDKNPGENPKRKPVSESSQDENSADKLREGEEEEESSELTYYEAQRRLKEQHMKNMIILQAMDNAASYVGPSGGYYYY</sequence>
<evidence type="ECO:0000259" key="6">
    <source>
        <dbReference type="SMART" id="SM00249"/>
    </source>
</evidence>
<dbReference type="PANTHER" id="PTHR46288:SF61">
    <property type="entry name" value="DC1 DOMAIN-CONTAINING PROTEIN"/>
    <property type="match status" value="1"/>
</dbReference>
<dbReference type="SUPFAM" id="SSF57889">
    <property type="entry name" value="Cysteine-rich domain"/>
    <property type="match status" value="3"/>
</dbReference>
<feature type="compositionally biased region" description="Basic and acidic residues" evidence="5">
    <location>
        <begin position="504"/>
        <end position="536"/>
    </location>
</feature>
<keyword evidence="1" id="KW-0479">Metal-binding</keyword>
<dbReference type="GO" id="GO:0008270">
    <property type="term" value="F:zinc ion binding"/>
    <property type="evidence" value="ECO:0007669"/>
    <property type="project" value="UniProtKB-KW"/>
</dbReference>
<evidence type="ECO:0000256" key="1">
    <source>
        <dbReference type="ARBA" id="ARBA00022723"/>
    </source>
</evidence>
<dbReference type="Proteomes" id="UP000824120">
    <property type="component" value="Chromosome 2"/>
</dbReference>
<dbReference type="OrthoDB" id="1036688at2759"/>
<comment type="caution">
    <text evidence="7">The sequence shown here is derived from an EMBL/GenBank/DDBJ whole genome shotgun (WGS) entry which is preliminary data.</text>
</comment>
<dbReference type="InterPro" id="IPR004146">
    <property type="entry name" value="DC1"/>
</dbReference>
<feature type="region of interest" description="Disordered" evidence="5">
    <location>
        <begin position="501"/>
        <end position="565"/>
    </location>
</feature>
<name>A0A9J6ASI4_SOLCO</name>
<dbReference type="AlphaFoldDB" id="A0A9J6ASI4"/>